<feature type="region of interest" description="Disordered" evidence="1">
    <location>
        <begin position="168"/>
        <end position="366"/>
    </location>
</feature>
<gene>
    <name evidence="3" type="ORF">DIS24_g2618</name>
</gene>
<keyword evidence="4" id="KW-1185">Reference proteome</keyword>
<feature type="region of interest" description="Disordered" evidence="1">
    <location>
        <begin position="104"/>
        <end position="125"/>
    </location>
</feature>
<proteinExistence type="predicted"/>
<feature type="compositionally biased region" description="Basic and acidic residues" evidence="1">
    <location>
        <begin position="267"/>
        <end position="276"/>
    </location>
</feature>
<evidence type="ECO:0000256" key="1">
    <source>
        <dbReference type="SAM" id="MobiDB-lite"/>
    </source>
</evidence>
<accession>A0AA40D5V6</accession>
<feature type="chain" id="PRO_5041458779" evidence="2">
    <location>
        <begin position="22"/>
        <end position="387"/>
    </location>
</feature>
<evidence type="ECO:0000313" key="4">
    <source>
        <dbReference type="Proteomes" id="UP001175001"/>
    </source>
</evidence>
<dbReference type="AlphaFoldDB" id="A0AA40D5V6"/>
<feature type="signal peptide" evidence="2">
    <location>
        <begin position="1"/>
        <end position="21"/>
    </location>
</feature>
<comment type="caution">
    <text evidence="3">The sequence shown here is derived from an EMBL/GenBank/DDBJ whole genome shotgun (WGS) entry which is preliminary data.</text>
</comment>
<reference evidence="3" key="1">
    <citation type="submission" date="2023-06" db="EMBL/GenBank/DDBJ databases">
        <title>Multi-omics analyses reveal the molecular pathogenesis toolkit of Lasiodiplodia hormozganensis, a cross-kingdom pathogen.</title>
        <authorList>
            <person name="Felix C."/>
            <person name="Meneses R."/>
            <person name="Goncalves M.F.M."/>
            <person name="Tilleman L."/>
            <person name="Duarte A.S."/>
            <person name="Jorrin-Novo J.V."/>
            <person name="Van De Peer Y."/>
            <person name="Deforce D."/>
            <person name="Van Nieuwerburgh F."/>
            <person name="Esteves A.C."/>
            <person name="Alves A."/>
        </authorList>
    </citation>
    <scope>NUCLEOTIDE SEQUENCE</scope>
    <source>
        <strain evidence="3">CBS 339.90</strain>
    </source>
</reference>
<sequence length="387" mass="41078">MKALIFLSLILAVLLQGEVSSSMPFDTFTATSSSEHNGVLTVTRGPQVTNFNDLSSVHPVIMSSSEPTGASIATSVSIISTSASTEASATRTWYTQASPANLGSATAHASGGDMTNDPQSNHAERGLSVPGVHVLRDLWRRTTSAVNNAAPASATTYASAVLDTRNNAGYQPYGDPFDPPPPGHAAADETTEKAGYQPYGDPFDPPPPKKDATADKITERSGYQPYGDPFDPPPPKRDAPTSEVAETAGYQPYGDPFDPPPPTNGRTADKITKRDGYQPYGDPFDPPPPKRGGFQPYGDPFDPPPPKNGGTADKITKRGGYQPYGDPFDPPPPMTGSSADKIAKRDGYQPYGDPFDPPPPKNGATADKTQSVLLLFAVALFTVWWTH</sequence>
<protein>
    <submittedName>
        <fullName evidence="3">Uncharacterized protein</fullName>
    </submittedName>
</protein>
<dbReference type="Proteomes" id="UP001175001">
    <property type="component" value="Unassembled WGS sequence"/>
</dbReference>
<organism evidence="3 4">
    <name type="scientific">Lasiodiplodia hormozganensis</name>
    <dbReference type="NCBI Taxonomy" id="869390"/>
    <lineage>
        <taxon>Eukaryota</taxon>
        <taxon>Fungi</taxon>
        <taxon>Dikarya</taxon>
        <taxon>Ascomycota</taxon>
        <taxon>Pezizomycotina</taxon>
        <taxon>Dothideomycetes</taxon>
        <taxon>Dothideomycetes incertae sedis</taxon>
        <taxon>Botryosphaeriales</taxon>
        <taxon>Botryosphaeriaceae</taxon>
        <taxon>Lasiodiplodia</taxon>
    </lineage>
</organism>
<feature type="compositionally biased region" description="Basic and acidic residues" evidence="1">
    <location>
        <begin position="207"/>
        <end position="219"/>
    </location>
</feature>
<dbReference type="EMBL" id="JAUJDW010000008">
    <property type="protein sequence ID" value="KAK0661369.1"/>
    <property type="molecule type" value="Genomic_DNA"/>
</dbReference>
<keyword evidence="2" id="KW-0732">Signal</keyword>
<name>A0AA40D5V6_9PEZI</name>
<evidence type="ECO:0000313" key="3">
    <source>
        <dbReference type="EMBL" id="KAK0661369.1"/>
    </source>
</evidence>
<evidence type="ECO:0000256" key="2">
    <source>
        <dbReference type="SAM" id="SignalP"/>
    </source>
</evidence>